<proteinExistence type="predicted"/>
<evidence type="ECO:0000313" key="2">
    <source>
        <dbReference type="EMBL" id="TBU55129.1"/>
    </source>
</evidence>
<accession>A0A4Q9PLQ1</accession>
<name>A0A4Q9PLQ1_9APHY</name>
<reference evidence="2 3" key="1">
    <citation type="submission" date="2019-01" db="EMBL/GenBank/DDBJ databases">
        <title>Draft genome sequences of three monokaryotic isolates of the white-rot basidiomycete fungus Dichomitus squalens.</title>
        <authorList>
            <consortium name="DOE Joint Genome Institute"/>
            <person name="Lopez S.C."/>
            <person name="Andreopoulos B."/>
            <person name="Pangilinan J."/>
            <person name="Lipzen A."/>
            <person name="Riley R."/>
            <person name="Ahrendt S."/>
            <person name="Ng V."/>
            <person name="Barry K."/>
            <person name="Daum C."/>
            <person name="Grigoriev I.V."/>
            <person name="Hilden K.S."/>
            <person name="Makela M.R."/>
            <person name="de Vries R.P."/>
        </authorList>
    </citation>
    <scope>NUCLEOTIDE SEQUENCE [LARGE SCALE GENOMIC DNA]</scope>
    <source>
        <strain evidence="2 3">CBS 464.89</strain>
    </source>
</reference>
<organism evidence="2 3">
    <name type="scientific">Dichomitus squalens</name>
    <dbReference type="NCBI Taxonomy" id="114155"/>
    <lineage>
        <taxon>Eukaryota</taxon>
        <taxon>Fungi</taxon>
        <taxon>Dikarya</taxon>
        <taxon>Basidiomycota</taxon>
        <taxon>Agaricomycotina</taxon>
        <taxon>Agaricomycetes</taxon>
        <taxon>Polyporales</taxon>
        <taxon>Polyporaceae</taxon>
        <taxon>Dichomitus</taxon>
    </lineage>
</organism>
<gene>
    <name evidence="2" type="ORF">BD310DRAFT_934272</name>
</gene>
<dbReference type="AlphaFoldDB" id="A0A4Q9PLQ1"/>
<dbReference type="Proteomes" id="UP000292082">
    <property type="component" value="Unassembled WGS sequence"/>
</dbReference>
<dbReference type="EMBL" id="ML145174">
    <property type="protein sequence ID" value="TBU55129.1"/>
    <property type="molecule type" value="Genomic_DNA"/>
</dbReference>
<protein>
    <submittedName>
        <fullName evidence="2">Uncharacterized protein</fullName>
    </submittedName>
</protein>
<evidence type="ECO:0000256" key="1">
    <source>
        <dbReference type="SAM" id="MobiDB-lite"/>
    </source>
</evidence>
<evidence type="ECO:0000313" key="3">
    <source>
        <dbReference type="Proteomes" id="UP000292082"/>
    </source>
</evidence>
<keyword evidence="3" id="KW-1185">Reference proteome</keyword>
<feature type="region of interest" description="Disordered" evidence="1">
    <location>
        <begin position="1"/>
        <end position="41"/>
    </location>
</feature>
<sequence>MLEKGIPHTELRPLARAPFGEDARPPHRTQSGEEQMSHGHDGLWGGTHNKCEECDIYYLSALRKYLNTFSSQGANSGHDVWRVMVAHSRFALRKFVAVRKV</sequence>
<feature type="compositionally biased region" description="Basic and acidic residues" evidence="1">
    <location>
        <begin position="1"/>
        <end position="25"/>
    </location>
</feature>